<dbReference type="EMBL" id="JASSQD010000004">
    <property type="protein sequence ID" value="MDK9559558.1"/>
    <property type="molecule type" value="Genomic_DNA"/>
</dbReference>
<gene>
    <name evidence="2" type="ORF">QQF73_18125</name>
</gene>
<dbReference type="Gene3D" id="2.60.40.10">
    <property type="entry name" value="Immunoglobulins"/>
    <property type="match status" value="1"/>
</dbReference>
<dbReference type="Proteomes" id="UP001223547">
    <property type="component" value="Unassembled WGS sequence"/>
</dbReference>
<dbReference type="InterPro" id="IPR013783">
    <property type="entry name" value="Ig-like_fold"/>
</dbReference>
<protein>
    <recommendedName>
        <fullName evidence="4">Big-1 domain-containing protein</fullName>
    </recommendedName>
</protein>
<sequence>MDDCKTKRKSWRLEMSGKFLARTSAISLALILAACGGDDASAPLANSGSGNSSGSTGDATTDEGSTSTPETKSIAIGINSGSGFVDGQVSASTVNLGSGGKAYLEVTVVDQNDANSLVTGESIEVTFSSPCLDNARASLSANPVTVSSGFARTTYTAMGCAPQDLVTATVAGAEASVVLNIAPPEAVDLVASQPQPNSIAPNGQSIEGRKSVSKVTFTLEDESENGIPGSTVNFSLFPADTDLKLTQTSGETDDAGQVVASVEAGTTNAVVRVVATTTSSSGDTISTTSAPIAVNSYIPTEANFSLSIDNFLPNAMNIDGVTVGVTISAADRYGDAIRGNTIVNFTTSNGSITPDCELDDGGKCNVTWSSLATREARPIIYAYTQGERVTSGTDCFLPTSTCTYEPTTVEQAAAIVQSSSDNVTVSLANTSGNEYCATTSVVVRDGGTTASVVPPSGTTIEFTATDGTIINESQASKTIGTGSALVFETGLTTCVFAEANASPEGIPRLNVVVTPPGGDIAEAFTAL</sequence>
<evidence type="ECO:0000313" key="2">
    <source>
        <dbReference type="EMBL" id="MDK9559558.1"/>
    </source>
</evidence>
<name>A0ABT7HGQ7_9GAMM</name>
<dbReference type="RefSeq" id="WP_219868771.1">
    <property type="nucleotide sequence ID" value="NZ_JASSQD010000004.1"/>
</dbReference>
<evidence type="ECO:0000313" key="3">
    <source>
        <dbReference type="Proteomes" id="UP001223547"/>
    </source>
</evidence>
<dbReference type="SUPFAM" id="SSF49373">
    <property type="entry name" value="Invasin/intimin cell-adhesion fragments"/>
    <property type="match status" value="1"/>
</dbReference>
<dbReference type="InterPro" id="IPR008964">
    <property type="entry name" value="Invasin/intimin_cell_adhesion"/>
</dbReference>
<feature type="region of interest" description="Disordered" evidence="1">
    <location>
        <begin position="45"/>
        <end position="72"/>
    </location>
</feature>
<evidence type="ECO:0000256" key="1">
    <source>
        <dbReference type="SAM" id="MobiDB-lite"/>
    </source>
</evidence>
<proteinExistence type="predicted"/>
<evidence type="ECO:0008006" key="4">
    <source>
        <dbReference type="Google" id="ProtNLM"/>
    </source>
</evidence>
<keyword evidence="3" id="KW-1185">Reference proteome</keyword>
<feature type="compositionally biased region" description="Low complexity" evidence="1">
    <location>
        <begin position="45"/>
        <end position="68"/>
    </location>
</feature>
<organism evidence="2 3">
    <name type="scientific">Marinobacter albus</name>
    <dbReference type="NCBI Taxonomy" id="3030833"/>
    <lineage>
        <taxon>Bacteria</taxon>
        <taxon>Pseudomonadati</taxon>
        <taxon>Pseudomonadota</taxon>
        <taxon>Gammaproteobacteria</taxon>
        <taxon>Pseudomonadales</taxon>
        <taxon>Marinobacteraceae</taxon>
        <taxon>Marinobacter</taxon>
    </lineage>
</organism>
<reference evidence="2 3" key="1">
    <citation type="submission" date="2023-05" db="EMBL/GenBank/DDBJ databases">
        <title>Marinobacter albus sp. nov., a marine bacterium isolated from sand in a coastal intertidal zone of huludao.</title>
        <authorList>
            <person name="Deng T."/>
        </authorList>
    </citation>
    <scope>NUCLEOTIDE SEQUENCE [LARGE SCALE GENOMIC DNA]</scope>
    <source>
        <strain evidence="2 3">M216</strain>
    </source>
</reference>
<comment type="caution">
    <text evidence="2">The sequence shown here is derived from an EMBL/GenBank/DDBJ whole genome shotgun (WGS) entry which is preliminary data.</text>
</comment>
<dbReference type="PROSITE" id="PS51257">
    <property type="entry name" value="PROKAR_LIPOPROTEIN"/>
    <property type="match status" value="1"/>
</dbReference>
<accession>A0ABT7HGQ7</accession>